<evidence type="ECO:0000256" key="2">
    <source>
        <dbReference type="ARBA" id="ARBA00022840"/>
    </source>
</evidence>
<dbReference type="PANTHER" id="PTHR24362">
    <property type="entry name" value="SERINE/THREONINE-PROTEIN KINASE NEK"/>
    <property type="match status" value="1"/>
</dbReference>
<dbReference type="SUPFAM" id="SSF56112">
    <property type="entry name" value="Protein kinase-like (PK-like)"/>
    <property type="match status" value="1"/>
</dbReference>
<dbReference type="Pfam" id="PF00069">
    <property type="entry name" value="Pkinase"/>
    <property type="match status" value="1"/>
</dbReference>
<keyword evidence="1 3" id="KW-0547">Nucleotide-binding</keyword>
<dbReference type="Gene3D" id="1.10.510.10">
    <property type="entry name" value="Transferase(Phosphotransferase) domain 1"/>
    <property type="match status" value="1"/>
</dbReference>
<keyword evidence="4" id="KW-0418">Kinase</keyword>
<proteinExistence type="inferred from homology"/>
<dbReference type="SMART" id="SM00220">
    <property type="entry name" value="S_TKc"/>
    <property type="match status" value="1"/>
</dbReference>
<evidence type="ECO:0000256" key="3">
    <source>
        <dbReference type="PROSITE-ProRule" id="PRU10141"/>
    </source>
</evidence>
<evidence type="ECO:0000313" key="6">
    <source>
        <dbReference type="EMBL" id="KAK8843630.1"/>
    </source>
</evidence>
<evidence type="ECO:0000256" key="1">
    <source>
        <dbReference type="ARBA" id="ARBA00022741"/>
    </source>
</evidence>
<dbReference type="InterPro" id="IPR008271">
    <property type="entry name" value="Ser/Thr_kinase_AS"/>
</dbReference>
<organism evidence="6 7">
    <name type="scientific">Tritrichomonas musculus</name>
    <dbReference type="NCBI Taxonomy" id="1915356"/>
    <lineage>
        <taxon>Eukaryota</taxon>
        <taxon>Metamonada</taxon>
        <taxon>Parabasalia</taxon>
        <taxon>Tritrichomonadida</taxon>
        <taxon>Tritrichomonadidae</taxon>
        <taxon>Tritrichomonas</taxon>
    </lineage>
</organism>
<evidence type="ECO:0000256" key="4">
    <source>
        <dbReference type="RuleBase" id="RU000304"/>
    </source>
</evidence>
<gene>
    <name evidence="6" type="ORF">M9Y10_024690</name>
</gene>
<evidence type="ECO:0000259" key="5">
    <source>
        <dbReference type="PROSITE" id="PS50011"/>
    </source>
</evidence>
<dbReference type="InterPro" id="IPR017441">
    <property type="entry name" value="Protein_kinase_ATP_BS"/>
</dbReference>
<keyword evidence="7" id="KW-1185">Reference proteome</keyword>
<reference evidence="6 7" key="1">
    <citation type="submission" date="2024-04" db="EMBL/GenBank/DDBJ databases">
        <title>Tritrichomonas musculus Genome.</title>
        <authorList>
            <person name="Alves-Ferreira E."/>
            <person name="Grigg M."/>
            <person name="Lorenzi H."/>
            <person name="Galac M."/>
        </authorList>
    </citation>
    <scope>NUCLEOTIDE SEQUENCE [LARGE SCALE GENOMIC DNA]</scope>
    <source>
        <strain evidence="6 7">EAF2021</strain>
    </source>
</reference>
<sequence length="302" mass="35128">MNISLIKEELLKHGLKYIQTIGSGSYSTVFLCKSFKYNDFFAVKCIFIEKVKEYEYNALIHLNHPHIIRLYEVINEPDKQYLVMEHCSNYTLKSRGKLNYDEFIKYSKQILQALSFCHSKMIAHRDIKPDNILLDKYDRVKLADFGFAKQFENDVSTSNERVGSLMYMAPEIINGHRLFNPFQADVYALGITFFYMVTENMPFTAASNDDLKRFINFGNIDFTQYDDVDPEIQKMIMKMTSHNPKLRPSVDKLLKLPIYQQSNANEQINGPVLHQCNYSICRPVAFCLSGNAVISRKKKIFV</sequence>
<comment type="similarity">
    <text evidence="4">Belongs to the protein kinase superfamily.</text>
</comment>
<dbReference type="InterPro" id="IPR011009">
    <property type="entry name" value="Kinase-like_dom_sf"/>
</dbReference>
<feature type="domain" description="Protein kinase" evidence="5">
    <location>
        <begin position="15"/>
        <end position="259"/>
    </location>
</feature>
<dbReference type="InterPro" id="IPR000719">
    <property type="entry name" value="Prot_kinase_dom"/>
</dbReference>
<dbReference type="EMBL" id="JAPFFF010000034">
    <property type="protein sequence ID" value="KAK8843630.1"/>
    <property type="molecule type" value="Genomic_DNA"/>
</dbReference>
<keyword evidence="2 3" id="KW-0067">ATP-binding</keyword>
<accession>A0ABR2HCW9</accession>
<dbReference type="PROSITE" id="PS00108">
    <property type="entry name" value="PROTEIN_KINASE_ST"/>
    <property type="match status" value="1"/>
</dbReference>
<dbReference type="PROSITE" id="PS00107">
    <property type="entry name" value="PROTEIN_KINASE_ATP"/>
    <property type="match status" value="1"/>
</dbReference>
<keyword evidence="4" id="KW-0723">Serine/threonine-protein kinase</keyword>
<dbReference type="PROSITE" id="PS50011">
    <property type="entry name" value="PROTEIN_KINASE_DOM"/>
    <property type="match status" value="1"/>
</dbReference>
<feature type="binding site" evidence="3">
    <location>
        <position position="44"/>
    </location>
    <ligand>
        <name>ATP</name>
        <dbReference type="ChEBI" id="CHEBI:30616"/>
    </ligand>
</feature>
<dbReference type="Proteomes" id="UP001470230">
    <property type="component" value="Unassembled WGS sequence"/>
</dbReference>
<keyword evidence="4" id="KW-0808">Transferase</keyword>
<protein>
    <recommendedName>
        <fullName evidence="5">Protein kinase domain-containing protein</fullName>
    </recommendedName>
</protein>
<comment type="caution">
    <text evidence="6">The sequence shown here is derived from an EMBL/GenBank/DDBJ whole genome shotgun (WGS) entry which is preliminary data.</text>
</comment>
<name>A0ABR2HCW9_9EUKA</name>
<evidence type="ECO:0000313" key="7">
    <source>
        <dbReference type="Proteomes" id="UP001470230"/>
    </source>
</evidence>
<dbReference type="PANTHER" id="PTHR24362:SF309">
    <property type="entry name" value="PROTEIN KINASE DOMAIN-CONTAINING PROTEIN"/>
    <property type="match status" value="1"/>
</dbReference>